<evidence type="ECO:0000313" key="2">
    <source>
        <dbReference type="EMBL" id="SDB91121.1"/>
    </source>
</evidence>
<dbReference type="AlphaFoldDB" id="A0A1G6HA76"/>
<reference evidence="2 3" key="1">
    <citation type="submission" date="2016-09" db="EMBL/GenBank/DDBJ databases">
        <authorList>
            <person name="Capua I."/>
            <person name="De Benedictis P."/>
            <person name="Joannis T."/>
            <person name="Lombin L.H."/>
            <person name="Cattoli G."/>
        </authorList>
    </citation>
    <scope>NUCLEOTIDE SEQUENCE [LARGE SCALE GENOMIC DNA]</scope>
    <source>
        <strain evidence="2 3">NIO-1002</strain>
    </source>
</reference>
<dbReference type="RefSeq" id="WP_058231250.1">
    <property type="nucleotide sequence ID" value="NZ_FMYG01000002.1"/>
</dbReference>
<feature type="transmembrane region" description="Helical" evidence="1">
    <location>
        <begin position="12"/>
        <end position="39"/>
    </location>
</feature>
<evidence type="ECO:0000313" key="3">
    <source>
        <dbReference type="Proteomes" id="UP000183203"/>
    </source>
</evidence>
<keyword evidence="1" id="KW-0472">Membrane</keyword>
<dbReference type="STRING" id="993073.AS029_03635"/>
<dbReference type="EMBL" id="FMYG01000002">
    <property type="protein sequence ID" value="SDB91121.1"/>
    <property type="molecule type" value="Genomic_DNA"/>
</dbReference>
<accession>A0A1G6HA76</accession>
<keyword evidence="1" id="KW-1133">Transmembrane helix</keyword>
<name>A0A1G6HA76_9MICO</name>
<protein>
    <submittedName>
        <fullName evidence="2">Uncharacterized protein</fullName>
    </submittedName>
</protein>
<organism evidence="2 3">
    <name type="scientific">Microbacterium enclense</name>
    <dbReference type="NCBI Taxonomy" id="993073"/>
    <lineage>
        <taxon>Bacteria</taxon>
        <taxon>Bacillati</taxon>
        <taxon>Actinomycetota</taxon>
        <taxon>Actinomycetes</taxon>
        <taxon>Micrococcales</taxon>
        <taxon>Microbacteriaceae</taxon>
        <taxon>Microbacterium</taxon>
    </lineage>
</organism>
<keyword evidence="1" id="KW-0812">Transmembrane</keyword>
<feature type="transmembrane region" description="Helical" evidence="1">
    <location>
        <begin position="45"/>
        <end position="67"/>
    </location>
</feature>
<proteinExistence type="predicted"/>
<evidence type="ECO:0000256" key="1">
    <source>
        <dbReference type="SAM" id="Phobius"/>
    </source>
</evidence>
<gene>
    <name evidence="2" type="ORF">SAMN05216418_0970</name>
</gene>
<sequence length="82" mass="8764">MTPTPPPRSFGTHLAFCLVFAALFVGGVILTFVAAPLFALTPLQWGIALVITLAVGLAAVWELRCTLQARRSARSTRNGRAI</sequence>
<dbReference type="Proteomes" id="UP000183203">
    <property type="component" value="Unassembled WGS sequence"/>
</dbReference>